<dbReference type="PROSITE" id="PS50109">
    <property type="entry name" value="HIS_KIN"/>
    <property type="match status" value="1"/>
</dbReference>
<dbReference type="InterPro" id="IPR004358">
    <property type="entry name" value="Sig_transdc_His_kin-like_C"/>
</dbReference>
<dbReference type="SUPFAM" id="SSF55874">
    <property type="entry name" value="ATPase domain of HSP90 chaperone/DNA topoisomerase II/histidine kinase"/>
    <property type="match status" value="1"/>
</dbReference>
<dbReference type="GO" id="GO:0000160">
    <property type="term" value="P:phosphorelay signal transduction system"/>
    <property type="evidence" value="ECO:0007669"/>
    <property type="project" value="InterPro"/>
</dbReference>
<dbReference type="PROSITE" id="PS50110">
    <property type="entry name" value="RESPONSE_REGULATORY"/>
    <property type="match status" value="1"/>
</dbReference>
<dbReference type="PANTHER" id="PTHR45339">
    <property type="entry name" value="HYBRID SIGNAL TRANSDUCTION HISTIDINE KINASE J"/>
    <property type="match status" value="1"/>
</dbReference>
<name>A0A9N9GRI8_9GLOM</name>
<evidence type="ECO:0000256" key="2">
    <source>
        <dbReference type="PROSITE-ProRule" id="PRU00169"/>
    </source>
</evidence>
<dbReference type="CDD" id="cd17546">
    <property type="entry name" value="REC_hyHK_CKI1_RcsC-like"/>
    <property type="match status" value="1"/>
</dbReference>
<reference evidence="6" key="1">
    <citation type="submission" date="2021-06" db="EMBL/GenBank/DDBJ databases">
        <authorList>
            <person name="Kallberg Y."/>
            <person name="Tangrot J."/>
            <person name="Rosling A."/>
        </authorList>
    </citation>
    <scope>NUCLEOTIDE SEQUENCE</scope>
    <source>
        <strain evidence="6">BR232B</strain>
    </source>
</reference>
<dbReference type="EMBL" id="CAJVPI010001844">
    <property type="protein sequence ID" value="CAG8628454.1"/>
    <property type="molecule type" value="Genomic_DNA"/>
</dbReference>
<dbReference type="PRINTS" id="PR00344">
    <property type="entry name" value="BCTRLSENSOR"/>
</dbReference>
<dbReference type="Pfam" id="PF02518">
    <property type="entry name" value="HATPase_c"/>
    <property type="match status" value="1"/>
</dbReference>
<dbReference type="AlphaFoldDB" id="A0A9N9GRI8"/>
<dbReference type="InterPro" id="IPR003594">
    <property type="entry name" value="HATPase_dom"/>
</dbReference>
<dbReference type="PANTHER" id="PTHR45339:SF5">
    <property type="entry name" value="HISTIDINE KINASE"/>
    <property type="match status" value="1"/>
</dbReference>
<dbReference type="GO" id="GO:0016772">
    <property type="term" value="F:transferase activity, transferring phosphorus-containing groups"/>
    <property type="evidence" value="ECO:0007669"/>
    <property type="project" value="InterPro"/>
</dbReference>
<feature type="modified residue" description="4-aspartylphosphate" evidence="2">
    <location>
        <position position="517"/>
    </location>
</feature>
<organism evidence="6 7">
    <name type="scientific">Paraglomus brasilianum</name>
    <dbReference type="NCBI Taxonomy" id="144538"/>
    <lineage>
        <taxon>Eukaryota</taxon>
        <taxon>Fungi</taxon>
        <taxon>Fungi incertae sedis</taxon>
        <taxon>Mucoromycota</taxon>
        <taxon>Glomeromycotina</taxon>
        <taxon>Glomeromycetes</taxon>
        <taxon>Paraglomerales</taxon>
        <taxon>Paraglomeraceae</taxon>
        <taxon>Paraglomus</taxon>
    </lineage>
</organism>
<feature type="non-terminal residue" evidence="6">
    <location>
        <position position="589"/>
    </location>
</feature>
<evidence type="ECO:0000313" key="6">
    <source>
        <dbReference type="EMBL" id="CAG8628454.1"/>
    </source>
</evidence>
<dbReference type="SUPFAM" id="SSF52172">
    <property type="entry name" value="CheY-like"/>
    <property type="match status" value="1"/>
</dbReference>
<sequence>MSRASDVVISVVNDILDTAKLDARKLTLINRVFDLWSLVEKTVTILGERVGAKELELIVLYDPETLSRYVKTDPERLQQVIMNLLSNAIKFTDNGEIVVKLSIRNSENIAVVDNPDSNKLLCVEIFDTGVGIDPASIKHIWENFSQVDASMTRGRDGTGLGLSLCKSLVELNGGKIGVDSEVGKGSKFWFTWNIGNISLPSIPKLPSRDDSSNLQGQLNRARNVLIIDPVEAARSAYATLIKGSVEKVYTYADYASALEAAREHRKKHDERICDLAFLSVRNNSAAEVENAAKELKRICGNRLSIVLMVFLSIGGYTLGKSMVEKIGTDVAAICKPVMHKCMMDYVSNFNMFLVKPGDEDNKETKNNSISTYSKFYNHNRPTVCYPKKKDTNEPIIIRGVMPSSKDESESKSKAVSTQLVPMKSSASSELKDQSSNEERASKSSRVGGLLKCILCVDDNAINRKILKTQLDRLDYNYLTAENGKEAVDLVRTQYENSQTSSMDRLESKLGISLILMDCAMPVMSGFEATRTIRSLSPEFQTLPIIALTACTIAGMREQCLEAGMNDYLTKPLKIKQLKEKLNEWLGGEN</sequence>
<dbReference type="SMART" id="SM00448">
    <property type="entry name" value="REC"/>
    <property type="match status" value="1"/>
</dbReference>
<feature type="domain" description="Histidine kinase" evidence="4">
    <location>
        <begin position="1"/>
        <end position="196"/>
    </location>
</feature>
<keyword evidence="1 2" id="KW-0597">Phosphoprotein</keyword>
<dbReference type="InterPro" id="IPR011006">
    <property type="entry name" value="CheY-like_superfamily"/>
</dbReference>
<evidence type="ECO:0000259" key="4">
    <source>
        <dbReference type="PROSITE" id="PS50109"/>
    </source>
</evidence>
<dbReference type="InterPro" id="IPR036890">
    <property type="entry name" value="HATPase_C_sf"/>
</dbReference>
<dbReference type="Pfam" id="PF00072">
    <property type="entry name" value="Response_reg"/>
    <property type="match status" value="1"/>
</dbReference>
<dbReference type="InterPro" id="IPR005467">
    <property type="entry name" value="His_kinase_dom"/>
</dbReference>
<evidence type="ECO:0000256" key="3">
    <source>
        <dbReference type="SAM" id="MobiDB-lite"/>
    </source>
</evidence>
<feature type="compositionally biased region" description="Basic and acidic residues" evidence="3">
    <location>
        <begin position="429"/>
        <end position="441"/>
    </location>
</feature>
<evidence type="ECO:0000256" key="1">
    <source>
        <dbReference type="ARBA" id="ARBA00022553"/>
    </source>
</evidence>
<evidence type="ECO:0000259" key="5">
    <source>
        <dbReference type="PROSITE" id="PS50110"/>
    </source>
</evidence>
<dbReference type="SMART" id="SM00387">
    <property type="entry name" value="HATPase_c"/>
    <property type="match status" value="1"/>
</dbReference>
<accession>A0A9N9GRI8</accession>
<feature type="domain" description="Response regulatory" evidence="5">
    <location>
        <begin position="452"/>
        <end position="585"/>
    </location>
</feature>
<dbReference type="InterPro" id="IPR001789">
    <property type="entry name" value="Sig_transdc_resp-reg_receiver"/>
</dbReference>
<proteinExistence type="predicted"/>
<feature type="compositionally biased region" description="Polar residues" evidence="3">
    <location>
        <begin position="414"/>
        <end position="428"/>
    </location>
</feature>
<gene>
    <name evidence="6" type="ORF">PBRASI_LOCUS9115</name>
</gene>
<keyword evidence="7" id="KW-1185">Reference proteome</keyword>
<dbReference type="Proteomes" id="UP000789739">
    <property type="component" value="Unassembled WGS sequence"/>
</dbReference>
<dbReference type="CDD" id="cd16922">
    <property type="entry name" value="HATPase_EvgS-ArcB-TorS-like"/>
    <property type="match status" value="1"/>
</dbReference>
<dbReference type="OrthoDB" id="5378913at2759"/>
<dbReference type="Gene3D" id="3.40.50.2300">
    <property type="match status" value="1"/>
</dbReference>
<feature type="region of interest" description="Disordered" evidence="3">
    <location>
        <begin position="398"/>
        <end position="442"/>
    </location>
</feature>
<protein>
    <submittedName>
        <fullName evidence="6">1611_t:CDS:1</fullName>
    </submittedName>
</protein>
<evidence type="ECO:0000313" key="7">
    <source>
        <dbReference type="Proteomes" id="UP000789739"/>
    </source>
</evidence>
<dbReference type="FunFam" id="3.30.565.10:FF:000010">
    <property type="entry name" value="Sensor histidine kinase RcsC"/>
    <property type="match status" value="1"/>
</dbReference>
<comment type="caution">
    <text evidence="6">The sequence shown here is derived from an EMBL/GenBank/DDBJ whole genome shotgun (WGS) entry which is preliminary data.</text>
</comment>
<dbReference type="Gene3D" id="3.30.565.10">
    <property type="entry name" value="Histidine kinase-like ATPase, C-terminal domain"/>
    <property type="match status" value="1"/>
</dbReference>